<dbReference type="EC" id="3.5.1.2" evidence="3"/>
<dbReference type="Gene3D" id="3.40.50.880">
    <property type="match status" value="1"/>
</dbReference>
<dbReference type="InterPro" id="IPR018202">
    <property type="entry name" value="Ser_caboxypep_ser_AS"/>
</dbReference>
<comment type="caution">
    <text evidence="11">The sequence shown here is derived from an EMBL/GenBank/DDBJ whole genome shotgun (WGS) entry which is preliminary data.</text>
</comment>
<evidence type="ECO:0000256" key="2">
    <source>
        <dbReference type="ARBA" id="ARBA00009431"/>
    </source>
</evidence>
<dbReference type="GO" id="GO:0004359">
    <property type="term" value="F:glutaminase activity"/>
    <property type="evidence" value="ECO:0007669"/>
    <property type="project" value="UniProtKB-EC"/>
</dbReference>
<dbReference type="GO" id="GO:0016829">
    <property type="term" value="F:lyase activity"/>
    <property type="evidence" value="ECO:0007669"/>
    <property type="project" value="UniProtKB-KW"/>
</dbReference>
<dbReference type="HAMAP" id="MF_01615">
    <property type="entry name" value="PdxT"/>
    <property type="match status" value="1"/>
</dbReference>
<dbReference type="PANTHER" id="PTHR31559:SF0">
    <property type="entry name" value="PYRIDOXAL 5'-PHOSPHATE SYNTHASE SUBUNIT SNO1-RELATED"/>
    <property type="match status" value="1"/>
</dbReference>
<dbReference type="InterPro" id="IPR021196">
    <property type="entry name" value="PdxT/SNO_CS"/>
</dbReference>
<dbReference type="GO" id="GO:0042823">
    <property type="term" value="P:pyridoxal phosphate biosynthetic process"/>
    <property type="evidence" value="ECO:0007669"/>
    <property type="project" value="InterPro"/>
</dbReference>
<sequence>MQPSMYREEITVGILALQGAFVEHQTMLQKLSLKQRINIVQVRTPEDLAKCDALIIPGGESTTIALLARLAGLLGPLRDFVKAKPVWGTCAGAILLAQAVEGTKKGGQELLGGMSVTVMRNGFGSQVESFEAPLEVDGLRDSDRPFHGVFIRAPVVLSLNPSPNDPPIEVVSRLSASLLPHNQTAIPLDVDDTDPCDPRTIVALRQRHHLLTTFHPELTKDDRFHEYFIRQRNDIDIYDARRDSWLLIAFVGIVVHVADRSAPLDMFSALLQVLTALLVLQNIDAEARRTFTKADLRARQEEAVKRLGPQRRAASSSGGPGTVKNITFTDPRASEFYVDGATLPLVDWDVGPSWAGLLPISNKTDESRQLFFWFFPPGPEGSLDDLIFWTNGGPGCSSLEGVLQENGPISWSWGQAKATPNEYSWTNLSSIIYVEQPVGTGFSQGTPDINNEDELAEQLVGFFQQFFGVFPELEGKNFYLSGESYAGTYIPYIANYIYDNPDSIPVPLKGFWISDPSVSWDVVQEEIPAVAFVRKYQNVFALNQTFMDYLDETAAACNYADYMEKYVTFPPQGLLPLPGSSVEFDDGCDVWDAIFSAALLVNPAFDIYRIFDTYPILWDVLGFPGSFPQTQVSPLYFNRDDVKAAIHAPLNVDWTECSNINVFPNGDSSLPPALSVLPSVIERSERAVIVHGLADFILIADGTRIAIQNMTWNGLQGFQTPIQNDSFIVDGMGALGNVHSERNLTYFEVALSGHM</sequence>
<proteinExistence type="inferred from homology"/>
<dbReference type="NCBIfam" id="TIGR03800">
    <property type="entry name" value="PLP_synth_Pdx2"/>
    <property type="match status" value="1"/>
</dbReference>
<dbReference type="EMBL" id="SEKV01000030">
    <property type="protein sequence ID" value="TFY68439.1"/>
    <property type="molecule type" value="Genomic_DNA"/>
</dbReference>
<reference evidence="11 12" key="1">
    <citation type="submission" date="2019-01" db="EMBL/GenBank/DDBJ databases">
        <title>Genome sequencing of the rare red list fungi Fomitopsis rosea.</title>
        <authorList>
            <person name="Buettner E."/>
            <person name="Kellner H."/>
        </authorList>
    </citation>
    <scope>NUCLEOTIDE SEQUENCE [LARGE SCALE GENOMIC DNA]</scope>
    <source>
        <strain evidence="11 12">DSM 105464</strain>
    </source>
</reference>
<dbReference type="STRING" id="34475.A0A4Y9Z530"/>
<keyword evidence="6" id="KW-0378">Hydrolase</keyword>
<dbReference type="GO" id="GO:1903600">
    <property type="term" value="C:glutaminase complex"/>
    <property type="evidence" value="ECO:0007669"/>
    <property type="project" value="TreeGrafter"/>
</dbReference>
<dbReference type="Gene3D" id="3.40.50.1820">
    <property type="entry name" value="alpha/beta hydrolase"/>
    <property type="match status" value="1"/>
</dbReference>
<dbReference type="CDD" id="cd01749">
    <property type="entry name" value="GATase1_PB"/>
    <property type="match status" value="1"/>
</dbReference>
<keyword evidence="9" id="KW-0456">Lyase</keyword>
<dbReference type="GO" id="GO:0004185">
    <property type="term" value="F:serine-type carboxypeptidase activity"/>
    <property type="evidence" value="ECO:0007669"/>
    <property type="project" value="InterPro"/>
</dbReference>
<gene>
    <name evidence="11" type="ORF">EVJ58_g1012</name>
</gene>
<dbReference type="PROSITE" id="PS51130">
    <property type="entry name" value="PDXT_SNO_2"/>
    <property type="match status" value="1"/>
</dbReference>
<dbReference type="GO" id="GO:0006508">
    <property type="term" value="P:proteolysis"/>
    <property type="evidence" value="ECO:0007669"/>
    <property type="project" value="UniProtKB-KW"/>
</dbReference>
<keyword evidence="8" id="KW-0325">Glycoprotein</keyword>
<dbReference type="GO" id="GO:0008614">
    <property type="term" value="P:pyridoxine metabolic process"/>
    <property type="evidence" value="ECO:0007669"/>
    <property type="project" value="TreeGrafter"/>
</dbReference>
<evidence type="ECO:0000256" key="9">
    <source>
        <dbReference type="ARBA" id="ARBA00023239"/>
    </source>
</evidence>
<dbReference type="SUPFAM" id="SSF53474">
    <property type="entry name" value="alpha/beta-Hydrolases"/>
    <property type="match status" value="1"/>
</dbReference>
<dbReference type="AlphaFoldDB" id="A0A4Y9Z530"/>
<evidence type="ECO:0000313" key="12">
    <source>
        <dbReference type="Proteomes" id="UP000298390"/>
    </source>
</evidence>
<evidence type="ECO:0000256" key="4">
    <source>
        <dbReference type="ARBA" id="ARBA00022645"/>
    </source>
</evidence>
<dbReference type="Pfam" id="PF00450">
    <property type="entry name" value="Peptidase_S10"/>
    <property type="match status" value="1"/>
</dbReference>
<keyword evidence="4" id="KW-0121">Carboxypeptidase</keyword>
<dbReference type="PROSITE" id="PS00131">
    <property type="entry name" value="CARBOXYPEPT_SER_SER"/>
    <property type="match status" value="1"/>
</dbReference>
<dbReference type="InterPro" id="IPR002161">
    <property type="entry name" value="PdxT/SNO"/>
</dbReference>
<name>A0A4Y9Z530_9APHY</name>
<dbReference type="Proteomes" id="UP000298390">
    <property type="component" value="Unassembled WGS sequence"/>
</dbReference>
<dbReference type="SUPFAM" id="SSF52317">
    <property type="entry name" value="Class I glutamine amidotransferase-like"/>
    <property type="match status" value="1"/>
</dbReference>
<dbReference type="InterPro" id="IPR029058">
    <property type="entry name" value="AB_hydrolase_fold"/>
</dbReference>
<comment type="similarity">
    <text evidence="2">Belongs to the peptidase S10 family.</text>
</comment>
<dbReference type="PANTHER" id="PTHR31559">
    <property type="entry name" value="PYRIDOXAL 5'-PHOSPHATE SYNTHASE SUBUNIT SNO"/>
    <property type="match status" value="1"/>
</dbReference>
<comment type="catalytic activity">
    <reaction evidence="10">
        <text>L-glutamine + H2O = L-glutamate + NH4(+)</text>
        <dbReference type="Rhea" id="RHEA:15889"/>
        <dbReference type="ChEBI" id="CHEBI:15377"/>
        <dbReference type="ChEBI" id="CHEBI:28938"/>
        <dbReference type="ChEBI" id="CHEBI:29985"/>
        <dbReference type="ChEBI" id="CHEBI:58359"/>
        <dbReference type="EC" id="3.5.1.2"/>
    </reaction>
</comment>
<keyword evidence="5" id="KW-0645">Protease</keyword>
<dbReference type="InterPro" id="IPR029062">
    <property type="entry name" value="Class_I_gatase-like"/>
</dbReference>
<protein>
    <recommendedName>
        <fullName evidence="3">glutaminase</fullName>
        <ecNumber evidence="3">3.5.1.2</ecNumber>
    </recommendedName>
</protein>
<evidence type="ECO:0000256" key="6">
    <source>
        <dbReference type="ARBA" id="ARBA00022801"/>
    </source>
</evidence>
<evidence type="ECO:0000313" key="11">
    <source>
        <dbReference type="EMBL" id="TFY68439.1"/>
    </source>
</evidence>
<accession>A0A4Y9Z530</accession>
<evidence type="ECO:0000256" key="7">
    <source>
        <dbReference type="ARBA" id="ARBA00022962"/>
    </source>
</evidence>
<evidence type="ECO:0000256" key="8">
    <source>
        <dbReference type="ARBA" id="ARBA00023180"/>
    </source>
</evidence>
<dbReference type="Pfam" id="PF01174">
    <property type="entry name" value="SNO"/>
    <property type="match status" value="1"/>
</dbReference>
<keyword evidence="7" id="KW-0315">Glutamine amidotransferase</keyword>
<evidence type="ECO:0000256" key="3">
    <source>
        <dbReference type="ARBA" id="ARBA00012918"/>
    </source>
</evidence>
<dbReference type="PROSITE" id="PS01236">
    <property type="entry name" value="PDXT_SNO_1"/>
    <property type="match status" value="1"/>
</dbReference>
<evidence type="ECO:0000256" key="1">
    <source>
        <dbReference type="ARBA" id="ARBA00008345"/>
    </source>
</evidence>
<dbReference type="PROSITE" id="PS51273">
    <property type="entry name" value="GATASE_TYPE_1"/>
    <property type="match status" value="1"/>
</dbReference>
<dbReference type="GO" id="GO:0005829">
    <property type="term" value="C:cytosol"/>
    <property type="evidence" value="ECO:0007669"/>
    <property type="project" value="TreeGrafter"/>
</dbReference>
<organism evidence="11 12">
    <name type="scientific">Rhodofomes roseus</name>
    <dbReference type="NCBI Taxonomy" id="34475"/>
    <lineage>
        <taxon>Eukaryota</taxon>
        <taxon>Fungi</taxon>
        <taxon>Dikarya</taxon>
        <taxon>Basidiomycota</taxon>
        <taxon>Agaricomycotina</taxon>
        <taxon>Agaricomycetes</taxon>
        <taxon>Polyporales</taxon>
        <taxon>Rhodofomes</taxon>
    </lineage>
</organism>
<evidence type="ECO:0000256" key="5">
    <source>
        <dbReference type="ARBA" id="ARBA00022670"/>
    </source>
</evidence>
<comment type="similarity">
    <text evidence="1">Belongs to the glutaminase PdxT/SNO family.</text>
</comment>
<evidence type="ECO:0000256" key="10">
    <source>
        <dbReference type="ARBA" id="ARBA00049534"/>
    </source>
</evidence>
<dbReference type="InterPro" id="IPR001563">
    <property type="entry name" value="Peptidase_S10"/>
</dbReference>
<dbReference type="PRINTS" id="PR00724">
    <property type="entry name" value="CRBOXYPTASEC"/>
</dbReference>